<organism evidence="2 3">
    <name type="scientific">Penicillium brasilianum</name>
    <dbReference type="NCBI Taxonomy" id="104259"/>
    <lineage>
        <taxon>Eukaryota</taxon>
        <taxon>Fungi</taxon>
        <taxon>Dikarya</taxon>
        <taxon>Ascomycota</taxon>
        <taxon>Pezizomycotina</taxon>
        <taxon>Eurotiomycetes</taxon>
        <taxon>Eurotiomycetidae</taxon>
        <taxon>Eurotiales</taxon>
        <taxon>Aspergillaceae</taxon>
        <taxon>Penicillium</taxon>
    </lineage>
</organism>
<evidence type="ECO:0000313" key="3">
    <source>
        <dbReference type="Proteomes" id="UP000190744"/>
    </source>
</evidence>
<accession>A0A1S9RN78</accession>
<feature type="region of interest" description="Disordered" evidence="1">
    <location>
        <begin position="27"/>
        <end position="73"/>
    </location>
</feature>
<reference evidence="3" key="1">
    <citation type="submission" date="2015-09" db="EMBL/GenBank/DDBJ databases">
        <authorList>
            <person name="Fill T.P."/>
            <person name="Baretta J.F."/>
            <person name="de Almeida L.G."/>
            <person name="Rocha M."/>
            <person name="de Souza D.H."/>
            <person name="Malavazi I."/>
            <person name="Cerdeira L.T."/>
            <person name="Hong H."/>
            <person name="Samborskyy M."/>
            <person name="de Vasconcelos A.T."/>
            <person name="Leadlay P."/>
            <person name="Rodrigues-Filho E."/>
        </authorList>
    </citation>
    <scope>NUCLEOTIDE SEQUENCE [LARGE SCALE GENOMIC DNA]</scope>
    <source>
        <strain evidence="3">LaBioMMi 136</strain>
    </source>
</reference>
<evidence type="ECO:0000313" key="2">
    <source>
        <dbReference type="EMBL" id="OOQ86816.1"/>
    </source>
</evidence>
<protein>
    <submittedName>
        <fullName evidence="2">Uncharacterized protein</fullName>
    </submittedName>
</protein>
<name>A0A1S9RN78_PENBI</name>
<evidence type="ECO:0000256" key="1">
    <source>
        <dbReference type="SAM" id="MobiDB-lite"/>
    </source>
</evidence>
<dbReference type="Proteomes" id="UP000190744">
    <property type="component" value="Unassembled WGS sequence"/>
</dbReference>
<comment type="caution">
    <text evidence="2">The sequence shown here is derived from an EMBL/GenBank/DDBJ whole genome shotgun (WGS) entry which is preliminary data.</text>
</comment>
<dbReference type="EMBL" id="LJBN01000133">
    <property type="protein sequence ID" value="OOQ86816.1"/>
    <property type="molecule type" value="Genomic_DNA"/>
</dbReference>
<dbReference type="AlphaFoldDB" id="A0A1S9RN78"/>
<gene>
    <name evidence="2" type="ORF">PEBR_19710</name>
</gene>
<sequence>MSATATTTTTTTTTRSLSVLADYEVHHSGSEHTGSAVPVNPEQPTDWPTHHRRVPAYRPANSQLDPADRPAGNGHPAEYAFIQIMLHGVWLNASVSRLWRFTGGRINDKIFHYEVGGEW</sequence>
<proteinExistence type="predicted"/>